<dbReference type="PANTHER" id="PTHR30579:SF7">
    <property type="entry name" value="HTH-TYPE TRANSCRIPTIONAL REGULATOR LRHA-RELATED"/>
    <property type="match status" value="1"/>
</dbReference>
<dbReference type="KEGG" id="pacr:FXN63_12805"/>
<keyword evidence="4" id="KW-0804">Transcription</keyword>
<dbReference type="Pfam" id="PF00126">
    <property type="entry name" value="HTH_1"/>
    <property type="match status" value="1"/>
</dbReference>
<dbReference type="InterPro" id="IPR036388">
    <property type="entry name" value="WH-like_DNA-bd_sf"/>
</dbReference>
<dbReference type="GO" id="GO:0003700">
    <property type="term" value="F:DNA-binding transcription factor activity"/>
    <property type="evidence" value="ECO:0007669"/>
    <property type="project" value="InterPro"/>
</dbReference>
<dbReference type="PROSITE" id="PS50931">
    <property type="entry name" value="HTH_LYSR"/>
    <property type="match status" value="1"/>
</dbReference>
<evidence type="ECO:0000313" key="7">
    <source>
        <dbReference type="Proteomes" id="UP000325161"/>
    </source>
</evidence>
<evidence type="ECO:0000259" key="5">
    <source>
        <dbReference type="PROSITE" id="PS50931"/>
    </source>
</evidence>
<dbReference type="GO" id="GO:0003677">
    <property type="term" value="F:DNA binding"/>
    <property type="evidence" value="ECO:0007669"/>
    <property type="project" value="UniProtKB-KW"/>
</dbReference>
<dbReference type="InterPro" id="IPR036390">
    <property type="entry name" value="WH_DNA-bd_sf"/>
</dbReference>
<dbReference type="InterPro" id="IPR000847">
    <property type="entry name" value="LysR_HTH_N"/>
</dbReference>
<evidence type="ECO:0000256" key="2">
    <source>
        <dbReference type="ARBA" id="ARBA00023015"/>
    </source>
</evidence>
<dbReference type="Pfam" id="PF03466">
    <property type="entry name" value="LysR_substrate"/>
    <property type="match status" value="1"/>
</dbReference>
<dbReference type="InterPro" id="IPR050176">
    <property type="entry name" value="LTTR"/>
</dbReference>
<accession>A0A5C0B8T5</accession>
<keyword evidence="3" id="KW-0238">DNA-binding</keyword>
<keyword evidence="7" id="KW-1185">Reference proteome</keyword>
<organism evidence="6 7">
    <name type="scientific">Pigmentiphaga aceris</name>
    <dbReference type="NCBI Taxonomy" id="1940612"/>
    <lineage>
        <taxon>Bacteria</taxon>
        <taxon>Pseudomonadati</taxon>
        <taxon>Pseudomonadota</taxon>
        <taxon>Betaproteobacteria</taxon>
        <taxon>Burkholderiales</taxon>
        <taxon>Alcaligenaceae</taxon>
        <taxon>Pigmentiphaga</taxon>
    </lineage>
</organism>
<dbReference type="EMBL" id="CP043046">
    <property type="protein sequence ID" value="QEI09287.1"/>
    <property type="molecule type" value="Genomic_DNA"/>
</dbReference>
<keyword evidence="2" id="KW-0805">Transcription regulation</keyword>
<dbReference type="Proteomes" id="UP000325161">
    <property type="component" value="Chromosome"/>
</dbReference>
<dbReference type="InterPro" id="IPR005119">
    <property type="entry name" value="LysR_subst-bd"/>
</dbReference>
<evidence type="ECO:0000256" key="1">
    <source>
        <dbReference type="ARBA" id="ARBA00009437"/>
    </source>
</evidence>
<dbReference type="Gene3D" id="3.40.190.10">
    <property type="entry name" value="Periplasmic binding protein-like II"/>
    <property type="match status" value="2"/>
</dbReference>
<feature type="domain" description="HTH lysR-type" evidence="5">
    <location>
        <begin position="5"/>
        <end position="62"/>
    </location>
</feature>
<proteinExistence type="inferred from homology"/>
<dbReference type="Gene3D" id="1.10.10.10">
    <property type="entry name" value="Winged helix-like DNA-binding domain superfamily/Winged helix DNA-binding domain"/>
    <property type="match status" value="1"/>
</dbReference>
<dbReference type="SUPFAM" id="SSF53850">
    <property type="entry name" value="Periplasmic binding protein-like II"/>
    <property type="match status" value="1"/>
</dbReference>
<evidence type="ECO:0000313" key="6">
    <source>
        <dbReference type="EMBL" id="QEI09287.1"/>
    </source>
</evidence>
<comment type="similarity">
    <text evidence="1">Belongs to the LysR transcriptional regulatory family.</text>
</comment>
<evidence type="ECO:0000256" key="4">
    <source>
        <dbReference type="ARBA" id="ARBA00023163"/>
    </source>
</evidence>
<dbReference type="OrthoDB" id="6555293at2"/>
<evidence type="ECO:0000256" key="3">
    <source>
        <dbReference type="ARBA" id="ARBA00023125"/>
    </source>
</evidence>
<protein>
    <submittedName>
        <fullName evidence="6">LysR family transcriptional regulator</fullName>
    </submittedName>
</protein>
<reference evidence="6 7" key="1">
    <citation type="submission" date="2019-08" db="EMBL/GenBank/DDBJ databases">
        <title>Amphibian skin-associated Pigmentiphaga: genome sequence and occurrence across geography and hosts.</title>
        <authorList>
            <person name="Bletz M.C."/>
            <person name="Bunk B."/>
            <person name="Sproeer C."/>
            <person name="Biwer P."/>
            <person name="Reiter S."/>
            <person name="Rabemananjara F.C.E."/>
            <person name="Schulz S."/>
            <person name="Overmann J."/>
            <person name="Vences M."/>
        </authorList>
    </citation>
    <scope>NUCLEOTIDE SEQUENCE [LARGE SCALE GENOMIC DNA]</scope>
    <source>
        <strain evidence="6 7">Mada1488</strain>
    </source>
</reference>
<dbReference type="AlphaFoldDB" id="A0A5C0B8T5"/>
<gene>
    <name evidence="6" type="ORF">FXN63_12805</name>
</gene>
<dbReference type="PANTHER" id="PTHR30579">
    <property type="entry name" value="TRANSCRIPTIONAL REGULATOR"/>
    <property type="match status" value="1"/>
</dbReference>
<dbReference type="SUPFAM" id="SSF46785">
    <property type="entry name" value="Winged helix' DNA-binding domain"/>
    <property type="match status" value="1"/>
</dbReference>
<sequence length="291" mass="31577">MSATLDIDLLRTFHAVARLNQFRAAADHVNRSPAAVSMHIQRLEAVAGGRLLERDNQSVSLTPLGQRLLAGTAELLRTHDKVLSELHGSSLTGHVKLGMSDEYAENVIRHILPLFTERWPNVVLEITIAASLALRDQIARGRLHLALAIQPTGKRPDPHALATTTPVWVGSATRGLSTPNSLPVSVDEPLPLAMHVADCPYREVMLNTLAQSGRAWRVVLSSPSSQAVETCVEAGMAISMVDRSRVSPLMRVLEDLPAAPPHEVVLLRAPDAHTDPITDLLSAAIRQHFSP</sequence>
<name>A0A5C0B8T5_9BURK</name>